<organism evidence="1 2">
    <name type="scientific">Rhizobium rhizogenes NBRC 13257</name>
    <dbReference type="NCBI Taxonomy" id="1220581"/>
    <lineage>
        <taxon>Bacteria</taxon>
        <taxon>Pseudomonadati</taxon>
        <taxon>Pseudomonadota</taxon>
        <taxon>Alphaproteobacteria</taxon>
        <taxon>Hyphomicrobiales</taxon>
        <taxon>Rhizobiaceae</taxon>
        <taxon>Rhizobium/Agrobacterium group</taxon>
        <taxon>Rhizobium</taxon>
    </lineage>
</organism>
<reference evidence="1 2" key="1">
    <citation type="submission" date="2014-05" db="EMBL/GenBank/DDBJ databases">
        <title>Whole genome shotgun sequence of Rhizobium rhizogenes NBRC 13257.</title>
        <authorList>
            <person name="Katano-Makiyama Y."/>
            <person name="Hosoyama A."/>
            <person name="Hashimoto M."/>
            <person name="Hosoyama Y."/>
            <person name="Noguchi M."/>
            <person name="Tsuchikane K."/>
            <person name="Kimura A."/>
            <person name="Ohji S."/>
            <person name="Ichikawa N."/>
            <person name="Yamazoe A."/>
            <person name="Fujita N."/>
        </authorList>
    </citation>
    <scope>NUCLEOTIDE SEQUENCE [LARGE SCALE GENOMIC DNA]</scope>
    <source>
        <strain evidence="1 2">NBRC 13257</strain>
    </source>
</reference>
<protein>
    <submittedName>
        <fullName evidence="1">Uncharacterized protein</fullName>
    </submittedName>
</protein>
<accession>A0AA87UC93</accession>
<evidence type="ECO:0000313" key="1">
    <source>
        <dbReference type="EMBL" id="GAJ96073.1"/>
    </source>
</evidence>
<comment type="caution">
    <text evidence="1">The sequence shown here is derived from an EMBL/GenBank/DDBJ whole genome shotgun (WGS) entry which is preliminary data.</text>
</comment>
<proteinExistence type="predicted"/>
<evidence type="ECO:0000313" key="2">
    <source>
        <dbReference type="Proteomes" id="UP000026941"/>
    </source>
</evidence>
<name>A0AA87UC93_RHIRH</name>
<dbReference type="EMBL" id="BAYX01000016">
    <property type="protein sequence ID" value="GAJ96073.1"/>
    <property type="molecule type" value="Genomic_DNA"/>
</dbReference>
<dbReference type="AlphaFoldDB" id="A0AA87UC93"/>
<dbReference type="Proteomes" id="UP000026941">
    <property type="component" value="Unassembled WGS sequence"/>
</dbReference>
<sequence>MGDIPFTRPTVIAASEFLGFALKTHTQVNKIVVWQLIVRMRPFRQMMALNMRFFGSRFGA</sequence>
<gene>
    <name evidence="1" type="ORF">RRH01S_16_00230</name>
</gene>